<evidence type="ECO:0000256" key="1">
    <source>
        <dbReference type="SAM" id="Phobius"/>
    </source>
</evidence>
<keyword evidence="1" id="KW-0812">Transmembrane</keyword>
<protein>
    <submittedName>
        <fullName evidence="2">Uncharacterized protein</fullName>
    </submittedName>
</protein>
<keyword evidence="3" id="KW-1185">Reference proteome</keyword>
<reference evidence="2" key="1">
    <citation type="submission" date="2023-05" db="EMBL/GenBank/DDBJ databases">
        <title>Nepenthes gracilis genome sequencing.</title>
        <authorList>
            <person name="Fukushima K."/>
        </authorList>
    </citation>
    <scope>NUCLEOTIDE SEQUENCE</scope>
    <source>
        <strain evidence="2">SING2019-196</strain>
    </source>
</reference>
<keyword evidence="1" id="KW-1133">Transmembrane helix</keyword>
<sequence>MPINHEQSAHVKPTEDKFKNSYQVAIPLYLLKLILSLPLKLMVAAASVIAFTSFFTYEQYEEEFDAFVKLICILRGNLKMKLMRNLPAPLSPLFQSPEAFY</sequence>
<feature type="transmembrane region" description="Helical" evidence="1">
    <location>
        <begin position="37"/>
        <end position="57"/>
    </location>
</feature>
<evidence type="ECO:0000313" key="3">
    <source>
        <dbReference type="Proteomes" id="UP001279734"/>
    </source>
</evidence>
<evidence type="ECO:0000313" key="2">
    <source>
        <dbReference type="EMBL" id="GMH28574.1"/>
    </source>
</evidence>
<proteinExistence type="predicted"/>
<organism evidence="2 3">
    <name type="scientific">Nepenthes gracilis</name>
    <name type="common">Slender pitcher plant</name>
    <dbReference type="NCBI Taxonomy" id="150966"/>
    <lineage>
        <taxon>Eukaryota</taxon>
        <taxon>Viridiplantae</taxon>
        <taxon>Streptophyta</taxon>
        <taxon>Embryophyta</taxon>
        <taxon>Tracheophyta</taxon>
        <taxon>Spermatophyta</taxon>
        <taxon>Magnoliopsida</taxon>
        <taxon>eudicotyledons</taxon>
        <taxon>Gunneridae</taxon>
        <taxon>Pentapetalae</taxon>
        <taxon>Caryophyllales</taxon>
        <taxon>Nepenthaceae</taxon>
        <taxon>Nepenthes</taxon>
    </lineage>
</organism>
<keyword evidence="1" id="KW-0472">Membrane</keyword>
<name>A0AAD3Y618_NEPGR</name>
<accession>A0AAD3Y618</accession>
<gene>
    <name evidence="2" type="ORF">Nepgr_030417</name>
</gene>
<dbReference type="AlphaFoldDB" id="A0AAD3Y618"/>
<dbReference type="EMBL" id="BSYO01000034">
    <property type="protein sequence ID" value="GMH28574.1"/>
    <property type="molecule type" value="Genomic_DNA"/>
</dbReference>
<comment type="caution">
    <text evidence="2">The sequence shown here is derived from an EMBL/GenBank/DDBJ whole genome shotgun (WGS) entry which is preliminary data.</text>
</comment>
<dbReference type="Proteomes" id="UP001279734">
    <property type="component" value="Unassembled WGS sequence"/>
</dbReference>